<dbReference type="Proteomes" id="UP000549009">
    <property type="component" value="Unassembled WGS sequence"/>
</dbReference>
<keyword evidence="2" id="KW-1185">Reference proteome</keyword>
<dbReference type="EMBL" id="JACHJD010000036">
    <property type="protein sequence ID" value="MBB5109743.1"/>
    <property type="molecule type" value="Genomic_DNA"/>
</dbReference>
<gene>
    <name evidence="1" type="ORF">FHS40_008873</name>
</gene>
<evidence type="ECO:0000313" key="2">
    <source>
        <dbReference type="Proteomes" id="UP000549009"/>
    </source>
</evidence>
<dbReference type="AlphaFoldDB" id="A0A7W8B3P1"/>
<reference evidence="1 2" key="1">
    <citation type="submission" date="2020-08" db="EMBL/GenBank/DDBJ databases">
        <title>Genomic Encyclopedia of Type Strains, Phase III (KMG-III): the genomes of soil and plant-associated and newly described type strains.</title>
        <authorList>
            <person name="Whitman W."/>
        </authorList>
    </citation>
    <scope>NUCLEOTIDE SEQUENCE [LARGE SCALE GENOMIC DNA]</scope>
    <source>
        <strain evidence="1 2">CECT 3146</strain>
    </source>
</reference>
<organism evidence="1 2">
    <name type="scientific">Streptomyces spectabilis</name>
    <dbReference type="NCBI Taxonomy" id="68270"/>
    <lineage>
        <taxon>Bacteria</taxon>
        <taxon>Bacillati</taxon>
        <taxon>Actinomycetota</taxon>
        <taxon>Actinomycetes</taxon>
        <taxon>Kitasatosporales</taxon>
        <taxon>Streptomycetaceae</taxon>
        <taxon>Streptomyces</taxon>
    </lineage>
</organism>
<comment type="caution">
    <text evidence="1">The sequence shown here is derived from an EMBL/GenBank/DDBJ whole genome shotgun (WGS) entry which is preliminary data.</text>
</comment>
<accession>A0A7W8B3P1</accession>
<dbReference type="RefSeq" id="WP_184926740.1">
    <property type="nucleotide sequence ID" value="NZ_BMSQ01000095.1"/>
</dbReference>
<sequence>MNAVLQRHTLATDLRLMVVPHGLDVPADHMLVLLPGQDGRGWEVQPRPIGALRPSDVPLATQLIDPRDDVLRTYATGDSAVPEGTGRARSSE</sequence>
<proteinExistence type="predicted"/>
<protein>
    <submittedName>
        <fullName evidence="1">Uncharacterized protein</fullName>
    </submittedName>
</protein>
<name>A0A7W8B3P1_STRST</name>
<evidence type="ECO:0000313" key="1">
    <source>
        <dbReference type="EMBL" id="MBB5109743.1"/>
    </source>
</evidence>